<sequence>PAGCGTVLTAGKTWKAKTVVLGNSTNEEVRGEYTLCNDWIKAPQGKKVQVQLSAMEGVDCHYGCWAQGIEIKMLPNKQTTNPRLKANEM</sequence>
<evidence type="ECO:0000313" key="2">
    <source>
        <dbReference type="Proteomes" id="UP000230423"/>
    </source>
</evidence>
<dbReference type="OrthoDB" id="5806856at2759"/>
<keyword evidence="2" id="KW-1185">Reference proteome</keyword>
<organism evidence="1 2">
    <name type="scientific">Teladorsagia circumcincta</name>
    <name type="common">Brown stomach worm</name>
    <name type="synonym">Ostertagia circumcincta</name>
    <dbReference type="NCBI Taxonomy" id="45464"/>
    <lineage>
        <taxon>Eukaryota</taxon>
        <taxon>Metazoa</taxon>
        <taxon>Ecdysozoa</taxon>
        <taxon>Nematoda</taxon>
        <taxon>Chromadorea</taxon>
        <taxon>Rhabditida</taxon>
        <taxon>Rhabditina</taxon>
        <taxon>Rhabditomorpha</taxon>
        <taxon>Strongyloidea</taxon>
        <taxon>Trichostrongylidae</taxon>
        <taxon>Teladorsagia</taxon>
    </lineage>
</organism>
<dbReference type="Proteomes" id="UP000230423">
    <property type="component" value="Unassembled WGS sequence"/>
</dbReference>
<reference evidence="1 2" key="1">
    <citation type="submission" date="2015-09" db="EMBL/GenBank/DDBJ databases">
        <title>Draft genome of the parasitic nematode Teladorsagia circumcincta isolate WARC Sus (inbred).</title>
        <authorList>
            <person name="Mitreva M."/>
        </authorList>
    </citation>
    <scope>NUCLEOTIDE SEQUENCE [LARGE SCALE GENOMIC DNA]</scope>
    <source>
        <strain evidence="1 2">S</strain>
    </source>
</reference>
<accession>A0A2G9TT27</accession>
<dbReference type="EMBL" id="KZ354105">
    <property type="protein sequence ID" value="PIO61159.1"/>
    <property type="molecule type" value="Genomic_DNA"/>
</dbReference>
<dbReference type="AlphaFoldDB" id="A0A2G9TT27"/>
<protein>
    <submittedName>
        <fullName evidence="1">Uncharacterized protein</fullName>
    </submittedName>
</protein>
<name>A0A2G9TT27_TELCI</name>
<evidence type="ECO:0000313" key="1">
    <source>
        <dbReference type="EMBL" id="PIO61159.1"/>
    </source>
</evidence>
<proteinExistence type="predicted"/>
<gene>
    <name evidence="1" type="ORF">TELCIR_17325</name>
</gene>
<feature type="non-terminal residue" evidence="1">
    <location>
        <position position="1"/>
    </location>
</feature>